<name>A0A951PAP3_9CYAN</name>
<organism evidence="1 2">
    <name type="scientific">Pegethrix bostrychoides GSE-TBD4-15B</name>
    <dbReference type="NCBI Taxonomy" id="2839662"/>
    <lineage>
        <taxon>Bacteria</taxon>
        <taxon>Bacillati</taxon>
        <taxon>Cyanobacteriota</taxon>
        <taxon>Cyanophyceae</taxon>
        <taxon>Oculatellales</taxon>
        <taxon>Oculatellaceae</taxon>
        <taxon>Pegethrix</taxon>
    </lineage>
</organism>
<evidence type="ECO:0000313" key="1">
    <source>
        <dbReference type="EMBL" id="MBW4465219.1"/>
    </source>
</evidence>
<sequence length="75" mass="8587">MFLTTRIRQETVSEWIGWIVENPDIKISGSHRVAVSRKIRALALRELADRIEAGNLDQEKNFTVYQSIAASEDEI</sequence>
<reference evidence="1" key="1">
    <citation type="submission" date="2021-05" db="EMBL/GenBank/DDBJ databases">
        <authorList>
            <person name="Pietrasiak N."/>
            <person name="Ward R."/>
            <person name="Stajich J.E."/>
            <person name="Kurbessoian T."/>
        </authorList>
    </citation>
    <scope>NUCLEOTIDE SEQUENCE</scope>
    <source>
        <strain evidence="1">GSE-TBD4-15B</strain>
    </source>
</reference>
<evidence type="ECO:0000313" key="2">
    <source>
        <dbReference type="Proteomes" id="UP000707356"/>
    </source>
</evidence>
<protein>
    <submittedName>
        <fullName evidence="1">Uncharacterized protein</fullName>
    </submittedName>
</protein>
<proteinExistence type="predicted"/>
<accession>A0A951PAP3</accession>
<dbReference type="EMBL" id="JAHHHV010000035">
    <property type="protein sequence ID" value="MBW4465219.1"/>
    <property type="molecule type" value="Genomic_DNA"/>
</dbReference>
<comment type="caution">
    <text evidence="1">The sequence shown here is derived from an EMBL/GenBank/DDBJ whole genome shotgun (WGS) entry which is preliminary data.</text>
</comment>
<gene>
    <name evidence="1" type="ORF">KME07_07235</name>
</gene>
<dbReference type="Proteomes" id="UP000707356">
    <property type="component" value="Unassembled WGS sequence"/>
</dbReference>
<reference evidence="1" key="2">
    <citation type="journal article" date="2022" name="Microbiol. Resour. Announc.">
        <title>Metagenome Sequencing to Explore Phylogenomics of Terrestrial Cyanobacteria.</title>
        <authorList>
            <person name="Ward R.D."/>
            <person name="Stajich J.E."/>
            <person name="Johansen J.R."/>
            <person name="Huntemann M."/>
            <person name="Clum A."/>
            <person name="Foster B."/>
            <person name="Foster B."/>
            <person name="Roux S."/>
            <person name="Palaniappan K."/>
            <person name="Varghese N."/>
            <person name="Mukherjee S."/>
            <person name="Reddy T.B.K."/>
            <person name="Daum C."/>
            <person name="Copeland A."/>
            <person name="Chen I.A."/>
            <person name="Ivanova N.N."/>
            <person name="Kyrpides N.C."/>
            <person name="Shapiro N."/>
            <person name="Eloe-Fadrosh E.A."/>
            <person name="Pietrasiak N."/>
        </authorList>
    </citation>
    <scope>NUCLEOTIDE SEQUENCE</scope>
    <source>
        <strain evidence="1">GSE-TBD4-15B</strain>
    </source>
</reference>
<dbReference type="AlphaFoldDB" id="A0A951PAP3"/>